<reference evidence="1" key="2">
    <citation type="journal article" date="2015" name="Data Brief">
        <title>Shoot transcriptome of the giant reed, Arundo donax.</title>
        <authorList>
            <person name="Barrero R.A."/>
            <person name="Guerrero F.D."/>
            <person name="Moolhuijzen P."/>
            <person name="Goolsby J.A."/>
            <person name="Tidwell J."/>
            <person name="Bellgard S.E."/>
            <person name="Bellgard M.I."/>
        </authorList>
    </citation>
    <scope>NUCLEOTIDE SEQUENCE</scope>
    <source>
        <tissue evidence="1">Shoot tissue taken approximately 20 cm above the soil surface</tissue>
    </source>
</reference>
<organism evidence="1">
    <name type="scientific">Arundo donax</name>
    <name type="common">Giant reed</name>
    <name type="synonym">Donax arundinaceus</name>
    <dbReference type="NCBI Taxonomy" id="35708"/>
    <lineage>
        <taxon>Eukaryota</taxon>
        <taxon>Viridiplantae</taxon>
        <taxon>Streptophyta</taxon>
        <taxon>Embryophyta</taxon>
        <taxon>Tracheophyta</taxon>
        <taxon>Spermatophyta</taxon>
        <taxon>Magnoliopsida</taxon>
        <taxon>Liliopsida</taxon>
        <taxon>Poales</taxon>
        <taxon>Poaceae</taxon>
        <taxon>PACMAD clade</taxon>
        <taxon>Arundinoideae</taxon>
        <taxon>Arundineae</taxon>
        <taxon>Arundo</taxon>
    </lineage>
</organism>
<dbReference type="EMBL" id="GBRH01199196">
    <property type="protein sequence ID" value="JAD98699.1"/>
    <property type="molecule type" value="Transcribed_RNA"/>
</dbReference>
<accession>A0A0A9ED86</accession>
<sequence length="45" mass="5373">MVSVICLMESRESPVWKKEKRERMGCLQNESCSCIYRPDRDDINH</sequence>
<protein>
    <submittedName>
        <fullName evidence="1">Uncharacterized protein</fullName>
    </submittedName>
</protein>
<reference evidence="1" key="1">
    <citation type="submission" date="2014-09" db="EMBL/GenBank/DDBJ databases">
        <authorList>
            <person name="Magalhaes I.L.F."/>
            <person name="Oliveira U."/>
            <person name="Santos F.R."/>
            <person name="Vidigal T.H.D.A."/>
            <person name="Brescovit A.D."/>
            <person name="Santos A.J."/>
        </authorList>
    </citation>
    <scope>NUCLEOTIDE SEQUENCE</scope>
    <source>
        <tissue evidence="1">Shoot tissue taken approximately 20 cm above the soil surface</tissue>
    </source>
</reference>
<dbReference type="AlphaFoldDB" id="A0A0A9ED86"/>
<proteinExistence type="predicted"/>
<name>A0A0A9ED86_ARUDO</name>
<evidence type="ECO:0000313" key="1">
    <source>
        <dbReference type="EMBL" id="JAD98699.1"/>
    </source>
</evidence>